<keyword evidence="3" id="KW-1185">Reference proteome</keyword>
<reference evidence="2" key="2">
    <citation type="submission" date="2023-06" db="EMBL/GenBank/DDBJ databases">
        <authorList>
            <consortium name="Lawrence Berkeley National Laboratory"/>
            <person name="Haridas S."/>
            <person name="Hensen N."/>
            <person name="Bonometti L."/>
            <person name="Westerberg I."/>
            <person name="Brannstrom I.O."/>
            <person name="Guillou S."/>
            <person name="Cros-Aarteil S."/>
            <person name="Calhoun S."/>
            <person name="Kuo A."/>
            <person name="Mondo S."/>
            <person name="Pangilinan J."/>
            <person name="Riley R."/>
            <person name="Labutti K."/>
            <person name="Andreopoulos B."/>
            <person name="Lipzen A."/>
            <person name="Chen C."/>
            <person name="Yanf M."/>
            <person name="Daum C."/>
            <person name="Ng V."/>
            <person name="Clum A."/>
            <person name="Steindorff A."/>
            <person name="Ohm R."/>
            <person name="Martin F."/>
            <person name="Silar P."/>
            <person name="Natvig D."/>
            <person name="Lalanne C."/>
            <person name="Gautier V."/>
            <person name="Ament-Velasquez S.L."/>
            <person name="Kruys A."/>
            <person name="Hutchinson M.I."/>
            <person name="Powell A.J."/>
            <person name="Barry K."/>
            <person name="Miller A.N."/>
            <person name="Grigoriev I.V."/>
            <person name="Debuchy R."/>
            <person name="Gladieux P."/>
            <person name="Thoren M.H."/>
            <person name="Johannesson H."/>
        </authorList>
    </citation>
    <scope>NUCLEOTIDE SEQUENCE</scope>
    <source>
        <strain evidence="2">SMH4131-1</strain>
    </source>
</reference>
<sequence>MASPFTHPECHIECISCRSFHTRENFHRLVMVSNGAAPVCNACAGPFQTPSPLTLPDPEDFLFQAVVDRAVQESIQEAIDDAELQATEFSRRMYDPRRGSGMSDMEEFEASMAVLDLALNSLQIGGGEYDDDSDSSSQNDGMSESESEYDMDTDMEDMSDETDAMNEDPICDRCGDGGALEYHVNPDVTLCNFCVLMVETVETDYLLRRRN</sequence>
<name>A0AAE0IUN0_9PEZI</name>
<comment type="caution">
    <text evidence="2">The sequence shown here is derived from an EMBL/GenBank/DDBJ whole genome shotgun (WGS) entry which is preliminary data.</text>
</comment>
<dbReference type="EMBL" id="JAUEPO010000002">
    <property type="protein sequence ID" value="KAK3331616.1"/>
    <property type="molecule type" value="Genomic_DNA"/>
</dbReference>
<protein>
    <submittedName>
        <fullName evidence="2">Uncharacterized protein</fullName>
    </submittedName>
</protein>
<evidence type="ECO:0000313" key="2">
    <source>
        <dbReference type="EMBL" id="KAK3331616.1"/>
    </source>
</evidence>
<dbReference type="Proteomes" id="UP001286456">
    <property type="component" value="Unassembled WGS sequence"/>
</dbReference>
<dbReference type="AlphaFoldDB" id="A0AAE0IUN0"/>
<reference evidence="2" key="1">
    <citation type="journal article" date="2023" name="Mol. Phylogenet. Evol.">
        <title>Genome-scale phylogeny and comparative genomics of the fungal order Sordariales.</title>
        <authorList>
            <person name="Hensen N."/>
            <person name="Bonometti L."/>
            <person name="Westerberg I."/>
            <person name="Brannstrom I.O."/>
            <person name="Guillou S."/>
            <person name="Cros-Aarteil S."/>
            <person name="Calhoun S."/>
            <person name="Haridas S."/>
            <person name="Kuo A."/>
            <person name="Mondo S."/>
            <person name="Pangilinan J."/>
            <person name="Riley R."/>
            <person name="LaButti K."/>
            <person name="Andreopoulos B."/>
            <person name="Lipzen A."/>
            <person name="Chen C."/>
            <person name="Yan M."/>
            <person name="Daum C."/>
            <person name="Ng V."/>
            <person name="Clum A."/>
            <person name="Steindorff A."/>
            <person name="Ohm R.A."/>
            <person name="Martin F."/>
            <person name="Silar P."/>
            <person name="Natvig D.O."/>
            <person name="Lalanne C."/>
            <person name="Gautier V."/>
            <person name="Ament-Velasquez S.L."/>
            <person name="Kruys A."/>
            <person name="Hutchinson M.I."/>
            <person name="Powell A.J."/>
            <person name="Barry K."/>
            <person name="Miller A.N."/>
            <person name="Grigoriev I.V."/>
            <person name="Debuchy R."/>
            <person name="Gladieux P."/>
            <person name="Hiltunen Thoren M."/>
            <person name="Johannesson H."/>
        </authorList>
    </citation>
    <scope>NUCLEOTIDE SEQUENCE</scope>
    <source>
        <strain evidence="2">SMH4131-1</strain>
    </source>
</reference>
<proteinExistence type="predicted"/>
<accession>A0AAE0IUN0</accession>
<evidence type="ECO:0000256" key="1">
    <source>
        <dbReference type="SAM" id="MobiDB-lite"/>
    </source>
</evidence>
<feature type="compositionally biased region" description="Acidic residues" evidence="1">
    <location>
        <begin position="143"/>
        <end position="166"/>
    </location>
</feature>
<gene>
    <name evidence="2" type="ORF">B0T19DRAFT_438507</name>
</gene>
<evidence type="ECO:0000313" key="3">
    <source>
        <dbReference type="Proteomes" id="UP001286456"/>
    </source>
</evidence>
<feature type="region of interest" description="Disordered" evidence="1">
    <location>
        <begin position="125"/>
        <end position="167"/>
    </location>
</feature>
<organism evidence="2 3">
    <name type="scientific">Cercophora scortea</name>
    <dbReference type="NCBI Taxonomy" id="314031"/>
    <lineage>
        <taxon>Eukaryota</taxon>
        <taxon>Fungi</taxon>
        <taxon>Dikarya</taxon>
        <taxon>Ascomycota</taxon>
        <taxon>Pezizomycotina</taxon>
        <taxon>Sordariomycetes</taxon>
        <taxon>Sordariomycetidae</taxon>
        <taxon>Sordariales</taxon>
        <taxon>Lasiosphaeriaceae</taxon>
        <taxon>Cercophora</taxon>
    </lineage>
</organism>